<dbReference type="AlphaFoldDB" id="A0A4C1X4G7"/>
<dbReference type="EMBL" id="BGZK01000712">
    <property type="protein sequence ID" value="GBP57269.1"/>
    <property type="molecule type" value="Genomic_DNA"/>
</dbReference>
<evidence type="ECO:0000313" key="2">
    <source>
        <dbReference type="Proteomes" id="UP000299102"/>
    </source>
</evidence>
<reference evidence="1 2" key="1">
    <citation type="journal article" date="2019" name="Commun. Biol.">
        <title>The bagworm genome reveals a unique fibroin gene that provides high tensile strength.</title>
        <authorList>
            <person name="Kono N."/>
            <person name="Nakamura H."/>
            <person name="Ohtoshi R."/>
            <person name="Tomita M."/>
            <person name="Numata K."/>
            <person name="Arakawa K."/>
        </authorList>
    </citation>
    <scope>NUCLEOTIDE SEQUENCE [LARGE SCALE GENOMIC DNA]</scope>
</reference>
<proteinExistence type="predicted"/>
<protein>
    <submittedName>
        <fullName evidence="1">Uncharacterized protein</fullName>
    </submittedName>
</protein>
<dbReference type="Proteomes" id="UP000299102">
    <property type="component" value="Unassembled WGS sequence"/>
</dbReference>
<keyword evidence="2" id="KW-1185">Reference proteome</keyword>
<evidence type="ECO:0000313" key="1">
    <source>
        <dbReference type="EMBL" id="GBP57269.1"/>
    </source>
</evidence>
<sequence>MQRSRSGGLRTSAFLDRHIRIYVSGAGGWRARPPDAVRLNLRNDPTKCTAVDSHALFNRPRLFYVIIWAYRRPILDSVYKPLVSGSAHRISCSCSLSGSCTAIRPLDHTRVVFAPGAVVVTPLRWELARPGRLSERDYTSVRLKFRRKSTRLT</sequence>
<accession>A0A4C1X4G7</accession>
<comment type="caution">
    <text evidence="1">The sequence shown here is derived from an EMBL/GenBank/DDBJ whole genome shotgun (WGS) entry which is preliminary data.</text>
</comment>
<organism evidence="1 2">
    <name type="scientific">Eumeta variegata</name>
    <name type="common">Bagworm moth</name>
    <name type="synonym">Eumeta japonica</name>
    <dbReference type="NCBI Taxonomy" id="151549"/>
    <lineage>
        <taxon>Eukaryota</taxon>
        <taxon>Metazoa</taxon>
        <taxon>Ecdysozoa</taxon>
        <taxon>Arthropoda</taxon>
        <taxon>Hexapoda</taxon>
        <taxon>Insecta</taxon>
        <taxon>Pterygota</taxon>
        <taxon>Neoptera</taxon>
        <taxon>Endopterygota</taxon>
        <taxon>Lepidoptera</taxon>
        <taxon>Glossata</taxon>
        <taxon>Ditrysia</taxon>
        <taxon>Tineoidea</taxon>
        <taxon>Psychidae</taxon>
        <taxon>Oiketicinae</taxon>
        <taxon>Eumeta</taxon>
    </lineage>
</organism>
<name>A0A4C1X4G7_EUMVA</name>
<gene>
    <name evidence="1" type="ORF">EVAR_44086_1</name>
</gene>